<keyword evidence="2" id="KW-0663">Pyridoxal phosphate</keyword>
<comment type="similarity">
    <text evidence="1 2">Belongs to the DegT/DnrJ/EryC1 family.</text>
</comment>
<dbReference type="PANTHER" id="PTHR30244:SF34">
    <property type="entry name" value="DTDP-4-AMINO-4,6-DIDEOXYGALACTOSE TRANSAMINASE"/>
    <property type="match status" value="1"/>
</dbReference>
<name>A0A3S2W870_9PROT</name>
<reference evidence="4" key="1">
    <citation type="submission" date="2019-01" db="EMBL/GenBank/DDBJ databases">
        <title>Gri0909 isolated from a small marine red alga.</title>
        <authorList>
            <person name="Kim J."/>
            <person name="Jeong S.E."/>
            <person name="Jeon C.O."/>
        </authorList>
    </citation>
    <scope>NUCLEOTIDE SEQUENCE [LARGE SCALE GENOMIC DNA]</scope>
    <source>
        <strain evidence="4">Gri0909</strain>
    </source>
</reference>
<evidence type="ECO:0000256" key="2">
    <source>
        <dbReference type="RuleBase" id="RU004508"/>
    </source>
</evidence>
<dbReference type="EMBL" id="SADE01000001">
    <property type="protein sequence ID" value="RVU39607.1"/>
    <property type="molecule type" value="Genomic_DNA"/>
</dbReference>
<gene>
    <name evidence="3" type="ORF">EOI86_10385</name>
</gene>
<accession>A0A3S2W870</accession>
<dbReference type="PIRSF" id="PIRSF000390">
    <property type="entry name" value="PLP_StrS"/>
    <property type="match status" value="1"/>
</dbReference>
<keyword evidence="4" id="KW-1185">Reference proteome</keyword>
<evidence type="ECO:0000313" key="4">
    <source>
        <dbReference type="Proteomes" id="UP000287447"/>
    </source>
</evidence>
<dbReference type="Gene3D" id="3.40.640.10">
    <property type="entry name" value="Type I PLP-dependent aspartate aminotransferase-like (Major domain)"/>
    <property type="match status" value="1"/>
</dbReference>
<dbReference type="Pfam" id="PF01041">
    <property type="entry name" value="DegT_DnrJ_EryC1"/>
    <property type="match status" value="1"/>
</dbReference>
<dbReference type="SUPFAM" id="SSF53383">
    <property type="entry name" value="PLP-dependent transferases"/>
    <property type="match status" value="1"/>
</dbReference>
<organism evidence="3 4">
    <name type="scientific">Hwanghaeella grinnelliae</name>
    <dbReference type="NCBI Taxonomy" id="2500179"/>
    <lineage>
        <taxon>Bacteria</taxon>
        <taxon>Pseudomonadati</taxon>
        <taxon>Pseudomonadota</taxon>
        <taxon>Alphaproteobacteria</taxon>
        <taxon>Rhodospirillales</taxon>
        <taxon>Rhodospirillaceae</taxon>
        <taxon>Hwanghaeella</taxon>
    </lineage>
</organism>
<dbReference type="Gene3D" id="3.90.1150.10">
    <property type="entry name" value="Aspartate Aminotransferase, domain 1"/>
    <property type="match status" value="1"/>
</dbReference>
<dbReference type="AlphaFoldDB" id="A0A3S2W870"/>
<keyword evidence="3" id="KW-0032">Aminotransferase</keyword>
<dbReference type="PANTHER" id="PTHR30244">
    <property type="entry name" value="TRANSAMINASE"/>
    <property type="match status" value="1"/>
</dbReference>
<dbReference type="Proteomes" id="UP000287447">
    <property type="component" value="Unassembled WGS sequence"/>
</dbReference>
<dbReference type="CDD" id="cd00616">
    <property type="entry name" value="AHBA_syn"/>
    <property type="match status" value="1"/>
</dbReference>
<proteinExistence type="inferred from homology"/>
<dbReference type="InterPro" id="IPR015421">
    <property type="entry name" value="PyrdxlP-dep_Trfase_major"/>
</dbReference>
<dbReference type="OrthoDB" id="9768668at2"/>
<sequence>MSVTEPFALAATSWDAREIDAMQAVIDSGMFTMGDKVKAFEAAFAAHFGMGYAIMTNSGSSANLVSTASLAFRKQGPALKPGDEVIVPAISWTTTYTPLQQYGLKTRFVDVELDTLNVDMAKLEDAITPNTKMLMAVSILGNPAALGQMRKLADDRGLIFMEDNCESLDADIGGKPTGTFGDISTASFFFSHHISTMEGGMIMTNDRELAHLCRALRAHGWTRDLPDDNELVTRGDDDLFEAYRFILPGYNVRPLEFSGAVGLVQLDKLPEMTAQRRRNWGLFTSLFGEDERFIIQREKEGRSSAFSFTLVLNPAMDLDRKGIFDALSANKIGFRIITGGCYPRHEVIEHFDYTCHDDLPNANLAHDRGFFVGNHPLDLTDQIHRLRDVLDRAAQ</sequence>
<evidence type="ECO:0000256" key="1">
    <source>
        <dbReference type="ARBA" id="ARBA00037999"/>
    </source>
</evidence>
<protein>
    <submittedName>
        <fullName evidence="3">DegT/DnrJ/EryC1/StrS family aminotransferase</fullName>
    </submittedName>
</protein>
<evidence type="ECO:0000313" key="3">
    <source>
        <dbReference type="EMBL" id="RVU39607.1"/>
    </source>
</evidence>
<comment type="caution">
    <text evidence="3">The sequence shown here is derived from an EMBL/GenBank/DDBJ whole genome shotgun (WGS) entry which is preliminary data.</text>
</comment>
<dbReference type="GO" id="GO:0000271">
    <property type="term" value="P:polysaccharide biosynthetic process"/>
    <property type="evidence" value="ECO:0007669"/>
    <property type="project" value="TreeGrafter"/>
</dbReference>
<dbReference type="InterPro" id="IPR015422">
    <property type="entry name" value="PyrdxlP-dep_Trfase_small"/>
</dbReference>
<dbReference type="InterPro" id="IPR000653">
    <property type="entry name" value="DegT/StrS_aminotransferase"/>
</dbReference>
<dbReference type="InterPro" id="IPR015424">
    <property type="entry name" value="PyrdxlP-dep_Trfase"/>
</dbReference>
<keyword evidence="3" id="KW-0808">Transferase</keyword>
<dbReference type="GO" id="GO:0008483">
    <property type="term" value="F:transaminase activity"/>
    <property type="evidence" value="ECO:0007669"/>
    <property type="project" value="UniProtKB-KW"/>
</dbReference>
<dbReference type="GO" id="GO:0030170">
    <property type="term" value="F:pyridoxal phosphate binding"/>
    <property type="evidence" value="ECO:0007669"/>
    <property type="project" value="TreeGrafter"/>
</dbReference>